<evidence type="ECO:0000256" key="1">
    <source>
        <dbReference type="SAM" id="MobiDB-lite"/>
    </source>
</evidence>
<feature type="region of interest" description="Disordered" evidence="1">
    <location>
        <begin position="387"/>
        <end position="416"/>
    </location>
</feature>
<evidence type="ECO:0000256" key="2">
    <source>
        <dbReference type="SAM" id="Phobius"/>
    </source>
</evidence>
<accession>A0A4D6MMC5</accession>
<dbReference type="InterPro" id="IPR040283">
    <property type="entry name" value="DDB_G0292058-like"/>
</dbReference>
<feature type="transmembrane region" description="Helical" evidence="2">
    <location>
        <begin position="168"/>
        <end position="187"/>
    </location>
</feature>
<name>A0A4D6MMC5_VIGUN</name>
<dbReference type="PANTHER" id="PTHR31414:SF15">
    <property type="entry name" value="PLASMA MEMBRANE FUSION PROTEIN"/>
    <property type="match status" value="1"/>
</dbReference>
<feature type="transmembrane region" description="Helical" evidence="2">
    <location>
        <begin position="144"/>
        <end position="162"/>
    </location>
</feature>
<gene>
    <name evidence="4" type="ORF">DEO72_LG8g149</name>
</gene>
<reference evidence="4 5" key="1">
    <citation type="submission" date="2019-04" db="EMBL/GenBank/DDBJ databases">
        <title>An improved genome assembly and genetic linkage map for asparagus bean, Vigna unguiculata ssp. sesquipedialis.</title>
        <authorList>
            <person name="Xia Q."/>
            <person name="Zhang R."/>
            <person name="Dong Y."/>
        </authorList>
    </citation>
    <scope>NUCLEOTIDE SEQUENCE [LARGE SCALE GENOMIC DNA]</scope>
    <source>
        <tissue evidence="4">Leaf</tissue>
    </source>
</reference>
<dbReference type="GO" id="GO:0005886">
    <property type="term" value="C:plasma membrane"/>
    <property type="evidence" value="ECO:0007669"/>
    <property type="project" value="TreeGrafter"/>
</dbReference>
<keyword evidence="2" id="KW-1133">Transmembrane helix</keyword>
<dbReference type="AlphaFoldDB" id="A0A4D6MMC5"/>
<organism evidence="4 5">
    <name type="scientific">Vigna unguiculata</name>
    <name type="common">Cowpea</name>
    <dbReference type="NCBI Taxonomy" id="3917"/>
    <lineage>
        <taxon>Eukaryota</taxon>
        <taxon>Viridiplantae</taxon>
        <taxon>Streptophyta</taxon>
        <taxon>Embryophyta</taxon>
        <taxon>Tracheophyta</taxon>
        <taxon>Spermatophyta</taxon>
        <taxon>Magnoliopsida</taxon>
        <taxon>eudicotyledons</taxon>
        <taxon>Gunneridae</taxon>
        <taxon>Pentapetalae</taxon>
        <taxon>rosids</taxon>
        <taxon>fabids</taxon>
        <taxon>Fabales</taxon>
        <taxon>Fabaceae</taxon>
        <taxon>Papilionoideae</taxon>
        <taxon>50 kb inversion clade</taxon>
        <taxon>NPAAA clade</taxon>
        <taxon>indigoferoid/millettioid clade</taxon>
        <taxon>Phaseoleae</taxon>
        <taxon>Vigna</taxon>
    </lineage>
</organism>
<proteinExistence type="predicted"/>
<feature type="compositionally biased region" description="Basic and acidic residues" evidence="1">
    <location>
        <begin position="400"/>
        <end position="416"/>
    </location>
</feature>
<sequence length="416" mass="45743">MVAISFTIIAFLSCCGCCKGKPRTEYSRPIYAVSLSFIVLFLIMAAIGGFFLYTGLQSFEITANDVSDVLVTKANSIFNIVESVITNLAAAKNIQVAGLTLPDDIKQGIEMAEDFTNQADIIKSQAEQTARISMEFLNAISESLLIVGSMMLILAVIGFMVSVFGWKVVVYILLLFGWILVTITYLLSSLTLVVHNGVADTCDAIDEWVQHPRSESALSKLLPCMDEATTQTTLDISKNTSYLVVNLVNEFVTNVANNDNPPMADKDIKYNQSGPALPLICNPFYPNMTERKCETLEITLTGAPTVMVATNLSDSLYRNGPVFALLLNCSLVIETFDEINNNDCPSFKINSHQIYIGLALVSTAVMCSVILWVVFVKERQVQISSKKTMTTTTTGVNPQYHDHDVVPQDQEHHSTL</sequence>
<feature type="transmembrane region" description="Helical" evidence="2">
    <location>
        <begin position="30"/>
        <end position="53"/>
    </location>
</feature>
<feature type="chain" id="PRO_5020041570" description="Protein tweety homolog" evidence="3">
    <location>
        <begin position="21"/>
        <end position="416"/>
    </location>
</feature>
<protein>
    <recommendedName>
        <fullName evidence="6">Protein tweety homolog</fullName>
    </recommendedName>
</protein>
<dbReference type="Proteomes" id="UP000501690">
    <property type="component" value="Linkage Group LG8"/>
</dbReference>
<keyword evidence="2" id="KW-0812">Transmembrane</keyword>
<evidence type="ECO:0000313" key="4">
    <source>
        <dbReference type="EMBL" id="QCE02138.1"/>
    </source>
</evidence>
<evidence type="ECO:0008006" key="6">
    <source>
        <dbReference type="Google" id="ProtNLM"/>
    </source>
</evidence>
<dbReference type="PANTHER" id="PTHR31414">
    <property type="entry name" value="TRANSMEMBRANE PROTEIN DDB_G0292058"/>
    <property type="match status" value="1"/>
</dbReference>
<evidence type="ECO:0000313" key="5">
    <source>
        <dbReference type="Proteomes" id="UP000501690"/>
    </source>
</evidence>
<feature type="transmembrane region" description="Helical" evidence="2">
    <location>
        <begin position="353"/>
        <end position="376"/>
    </location>
</feature>
<dbReference type="GO" id="GO:0009506">
    <property type="term" value="C:plasmodesma"/>
    <property type="evidence" value="ECO:0007669"/>
    <property type="project" value="TreeGrafter"/>
</dbReference>
<dbReference type="EMBL" id="CP039352">
    <property type="protein sequence ID" value="QCE02138.1"/>
    <property type="molecule type" value="Genomic_DNA"/>
</dbReference>
<keyword evidence="5" id="KW-1185">Reference proteome</keyword>
<keyword evidence="3" id="KW-0732">Signal</keyword>
<keyword evidence="2" id="KW-0472">Membrane</keyword>
<evidence type="ECO:0000256" key="3">
    <source>
        <dbReference type="SAM" id="SignalP"/>
    </source>
</evidence>
<feature type="signal peptide" evidence="3">
    <location>
        <begin position="1"/>
        <end position="20"/>
    </location>
</feature>